<feature type="domain" description="Amidohydrolase-related" evidence="2">
    <location>
        <begin position="3"/>
        <end position="276"/>
    </location>
</feature>
<dbReference type="InterPro" id="IPR006680">
    <property type="entry name" value="Amidohydro-rel"/>
</dbReference>
<dbReference type="InterPro" id="IPR032466">
    <property type="entry name" value="Metal_Hydrolase"/>
</dbReference>
<accession>A0ABW6WDT1</accession>
<dbReference type="SUPFAM" id="SSF51556">
    <property type="entry name" value="Metallo-dependent hydrolases"/>
    <property type="match status" value="1"/>
</dbReference>
<comment type="caution">
    <text evidence="3">The sequence shown here is derived from an EMBL/GenBank/DDBJ whole genome shotgun (WGS) entry which is preliminary data.</text>
</comment>
<evidence type="ECO:0000313" key="3">
    <source>
        <dbReference type="EMBL" id="MFF5290341.1"/>
    </source>
</evidence>
<dbReference type="InterPro" id="IPR052350">
    <property type="entry name" value="Metallo-dep_Lactonases"/>
</dbReference>
<dbReference type="PANTHER" id="PTHR43569:SF2">
    <property type="entry name" value="AMIDOHYDROLASE-RELATED DOMAIN-CONTAINING PROTEIN"/>
    <property type="match status" value="1"/>
</dbReference>
<proteinExistence type="inferred from homology"/>
<gene>
    <name evidence="3" type="ORF">ACFY35_12915</name>
</gene>
<sequence length="279" mass="30277">MIIDAHHHLWRMGQGYSWLDEPGLEPIRRTFSPAELRAALAASGVDRTVLVEGGRCDVDEARLLFGYAVDIPEISGVVAWADPCSPDLGDILSGYRKLPGGERLVGIREQIQGIGDPGYLDRDELRRGLKTIAGAGLAFDLVIRADQLAGAAGLARELPDVRFVLDHLGKPPIRDGRFDAWAAGIAELAACPNVTAKLSGLVTEASWDSWTVDDLRPYVEEALRLFGADRLMFGSDWPVSTLATTYGKWVSTLILILPADAREQVLGATAARTYDLSLD</sequence>
<dbReference type="RefSeq" id="WP_026205489.1">
    <property type="nucleotide sequence ID" value="NZ_JBIAZU010000002.1"/>
</dbReference>
<dbReference type="PANTHER" id="PTHR43569">
    <property type="entry name" value="AMIDOHYDROLASE"/>
    <property type="match status" value="1"/>
</dbReference>
<evidence type="ECO:0000256" key="1">
    <source>
        <dbReference type="ARBA" id="ARBA00038310"/>
    </source>
</evidence>
<keyword evidence="4" id="KW-1185">Reference proteome</keyword>
<dbReference type="Gene3D" id="3.20.20.140">
    <property type="entry name" value="Metal-dependent hydrolases"/>
    <property type="match status" value="1"/>
</dbReference>
<comment type="similarity">
    <text evidence="1">Belongs to the metallo-dependent hydrolases superfamily.</text>
</comment>
<dbReference type="Pfam" id="PF04909">
    <property type="entry name" value="Amidohydro_2"/>
    <property type="match status" value="1"/>
</dbReference>
<evidence type="ECO:0000259" key="2">
    <source>
        <dbReference type="Pfam" id="PF04909"/>
    </source>
</evidence>
<dbReference type="Proteomes" id="UP001602245">
    <property type="component" value="Unassembled WGS sequence"/>
</dbReference>
<dbReference type="EMBL" id="JBIAZU010000002">
    <property type="protein sequence ID" value="MFF5290341.1"/>
    <property type="molecule type" value="Genomic_DNA"/>
</dbReference>
<reference evidence="3 4" key="1">
    <citation type="submission" date="2024-10" db="EMBL/GenBank/DDBJ databases">
        <title>The Natural Products Discovery Center: Release of the First 8490 Sequenced Strains for Exploring Actinobacteria Biosynthetic Diversity.</title>
        <authorList>
            <person name="Kalkreuter E."/>
            <person name="Kautsar S.A."/>
            <person name="Yang D."/>
            <person name="Bader C.D."/>
            <person name="Teijaro C.N."/>
            <person name="Fluegel L."/>
            <person name="Davis C.M."/>
            <person name="Simpson J.R."/>
            <person name="Lauterbach L."/>
            <person name="Steele A.D."/>
            <person name="Gui C."/>
            <person name="Meng S."/>
            <person name="Li G."/>
            <person name="Viehrig K."/>
            <person name="Ye F."/>
            <person name="Su P."/>
            <person name="Kiefer A.F."/>
            <person name="Nichols A."/>
            <person name="Cepeda A.J."/>
            <person name="Yan W."/>
            <person name="Fan B."/>
            <person name="Jiang Y."/>
            <person name="Adhikari A."/>
            <person name="Zheng C.-J."/>
            <person name="Schuster L."/>
            <person name="Cowan T.M."/>
            <person name="Smanski M.J."/>
            <person name="Chevrette M.G."/>
            <person name="De Carvalho L.P.S."/>
            <person name="Shen B."/>
        </authorList>
    </citation>
    <scope>NUCLEOTIDE SEQUENCE [LARGE SCALE GENOMIC DNA]</scope>
    <source>
        <strain evidence="3 4">NPDC000087</strain>
    </source>
</reference>
<protein>
    <submittedName>
        <fullName evidence="3">Amidohydrolase family protein</fullName>
    </submittedName>
</protein>
<evidence type="ECO:0000313" key="4">
    <source>
        <dbReference type="Proteomes" id="UP001602245"/>
    </source>
</evidence>
<name>A0ABW6WDT1_9ACTN</name>
<organism evidence="3 4">
    <name type="scientific">Paractinoplanes globisporus</name>
    <dbReference type="NCBI Taxonomy" id="113565"/>
    <lineage>
        <taxon>Bacteria</taxon>
        <taxon>Bacillati</taxon>
        <taxon>Actinomycetota</taxon>
        <taxon>Actinomycetes</taxon>
        <taxon>Micromonosporales</taxon>
        <taxon>Micromonosporaceae</taxon>
        <taxon>Paractinoplanes</taxon>
    </lineage>
</organism>